<protein>
    <submittedName>
        <fullName evidence="1">Uncharacterized protein</fullName>
    </submittedName>
</protein>
<proteinExistence type="predicted"/>
<dbReference type="AlphaFoldDB" id="A0A0F9LZQ9"/>
<reference evidence="1" key="1">
    <citation type="journal article" date="2015" name="Nature">
        <title>Complex archaea that bridge the gap between prokaryotes and eukaryotes.</title>
        <authorList>
            <person name="Spang A."/>
            <person name="Saw J.H."/>
            <person name="Jorgensen S.L."/>
            <person name="Zaremba-Niedzwiedzka K."/>
            <person name="Martijn J."/>
            <person name="Lind A.E."/>
            <person name="van Eijk R."/>
            <person name="Schleper C."/>
            <person name="Guy L."/>
            <person name="Ettema T.J."/>
        </authorList>
    </citation>
    <scope>NUCLEOTIDE SEQUENCE</scope>
</reference>
<sequence>MTCHECQVPTERLSAAYLCCSCEWMDMKDALCETCDHAEMMACTGVDVQCLAGGYHCRHYHVECDMMRPYQYELKGLQS</sequence>
<comment type="caution">
    <text evidence="1">The sequence shown here is derived from an EMBL/GenBank/DDBJ whole genome shotgun (WGS) entry which is preliminary data.</text>
</comment>
<evidence type="ECO:0000313" key="1">
    <source>
        <dbReference type="EMBL" id="KKM69900.1"/>
    </source>
</evidence>
<dbReference type="EMBL" id="LAZR01009912">
    <property type="protein sequence ID" value="KKM69900.1"/>
    <property type="molecule type" value="Genomic_DNA"/>
</dbReference>
<name>A0A0F9LZQ9_9ZZZZ</name>
<gene>
    <name evidence="1" type="ORF">LCGC14_1446210</name>
</gene>
<accession>A0A0F9LZQ9</accession>
<organism evidence="1">
    <name type="scientific">marine sediment metagenome</name>
    <dbReference type="NCBI Taxonomy" id="412755"/>
    <lineage>
        <taxon>unclassified sequences</taxon>
        <taxon>metagenomes</taxon>
        <taxon>ecological metagenomes</taxon>
    </lineage>
</organism>